<evidence type="ECO:0000313" key="11">
    <source>
        <dbReference type="Proteomes" id="UP000198806"/>
    </source>
</evidence>
<dbReference type="GO" id="GO:0005737">
    <property type="term" value="C:cytoplasm"/>
    <property type="evidence" value="ECO:0007669"/>
    <property type="project" value="InterPro"/>
</dbReference>
<comment type="subunit">
    <text evidence="7">Homodimer.</text>
</comment>
<evidence type="ECO:0000256" key="8">
    <source>
        <dbReference type="RuleBase" id="RU003881"/>
    </source>
</evidence>
<evidence type="ECO:0000259" key="9">
    <source>
        <dbReference type="Pfam" id="PF07992"/>
    </source>
</evidence>
<dbReference type="SUPFAM" id="SSF51905">
    <property type="entry name" value="FAD/NAD(P)-binding domain"/>
    <property type="match status" value="1"/>
</dbReference>
<keyword evidence="6 7" id="KW-0676">Redox-active center</keyword>
<evidence type="ECO:0000256" key="4">
    <source>
        <dbReference type="ARBA" id="ARBA00023002"/>
    </source>
</evidence>
<dbReference type="GO" id="GO:0019430">
    <property type="term" value="P:removal of superoxide radicals"/>
    <property type="evidence" value="ECO:0007669"/>
    <property type="project" value="UniProtKB-UniRule"/>
</dbReference>
<proteinExistence type="inferred from homology"/>
<dbReference type="NCBIfam" id="TIGR01292">
    <property type="entry name" value="TRX_reduct"/>
    <property type="match status" value="1"/>
</dbReference>
<evidence type="ECO:0000256" key="3">
    <source>
        <dbReference type="ARBA" id="ARBA00022827"/>
    </source>
</evidence>
<evidence type="ECO:0000313" key="10">
    <source>
        <dbReference type="EMBL" id="SFO48379.1"/>
    </source>
</evidence>
<dbReference type="Gene3D" id="3.50.50.60">
    <property type="entry name" value="FAD/NAD(P)-binding domain"/>
    <property type="match status" value="2"/>
</dbReference>
<dbReference type="InterPro" id="IPR050097">
    <property type="entry name" value="Ferredoxin-NADP_redctase_2"/>
</dbReference>
<dbReference type="PRINTS" id="PR00469">
    <property type="entry name" value="PNDRDTASEII"/>
</dbReference>
<dbReference type="Pfam" id="PF07992">
    <property type="entry name" value="Pyr_redox_2"/>
    <property type="match status" value="1"/>
</dbReference>
<accession>A0A1I5HJR4</accession>
<evidence type="ECO:0000256" key="1">
    <source>
        <dbReference type="ARBA" id="ARBA00009333"/>
    </source>
</evidence>
<dbReference type="InterPro" id="IPR023753">
    <property type="entry name" value="FAD/NAD-binding_dom"/>
</dbReference>
<dbReference type="InterPro" id="IPR036188">
    <property type="entry name" value="FAD/NAD-bd_sf"/>
</dbReference>
<dbReference type="AlphaFoldDB" id="A0A1I5HJR4"/>
<keyword evidence="11" id="KW-1185">Reference proteome</keyword>
<keyword evidence="8" id="KW-0521">NADP</keyword>
<reference evidence="10 11" key="1">
    <citation type="submission" date="2016-10" db="EMBL/GenBank/DDBJ databases">
        <authorList>
            <person name="de Groot N.N."/>
        </authorList>
    </citation>
    <scope>NUCLEOTIDE SEQUENCE [LARGE SCALE GENOMIC DNA]</scope>
    <source>
        <strain evidence="10 11">DSM 1283</strain>
    </source>
</reference>
<protein>
    <recommendedName>
        <fullName evidence="7">Thioredoxin reductase</fullName>
        <ecNumber evidence="7">1.8.1.9</ecNumber>
    </recommendedName>
</protein>
<comment type="similarity">
    <text evidence="1 7">Belongs to the class-II pyridine nucleotide-disulfide oxidoreductase family.</text>
</comment>
<dbReference type="GO" id="GO:0004791">
    <property type="term" value="F:thioredoxin-disulfide reductase (NADPH) activity"/>
    <property type="evidence" value="ECO:0007669"/>
    <property type="project" value="UniProtKB-UniRule"/>
</dbReference>
<dbReference type="InterPro" id="IPR005982">
    <property type="entry name" value="Thioredox_Rdtase"/>
</dbReference>
<name>A0A1I5HJR4_9FIRM</name>
<keyword evidence="4 7" id="KW-0560">Oxidoreductase</keyword>
<comment type="cofactor">
    <cofactor evidence="8">
        <name>FAD</name>
        <dbReference type="ChEBI" id="CHEBI:57692"/>
    </cofactor>
    <text evidence="8">Binds 1 FAD per subunit.</text>
</comment>
<gene>
    <name evidence="10" type="ORF">SAMN04489757_13043</name>
</gene>
<keyword evidence="5" id="KW-1015">Disulfide bond</keyword>
<keyword evidence="3 7" id="KW-0274">FAD</keyword>
<dbReference type="InterPro" id="IPR008255">
    <property type="entry name" value="Pyr_nucl-diS_OxRdtase_2_AS"/>
</dbReference>
<comment type="catalytic activity">
    <reaction evidence="7">
        <text>[thioredoxin]-dithiol + NADP(+) = [thioredoxin]-disulfide + NADPH + H(+)</text>
        <dbReference type="Rhea" id="RHEA:20345"/>
        <dbReference type="Rhea" id="RHEA-COMP:10698"/>
        <dbReference type="Rhea" id="RHEA-COMP:10700"/>
        <dbReference type="ChEBI" id="CHEBI:15378"/>
        <dbReference type="ChEBI" id="CHEBI:29950"/>
        <dbReference type="ChEBI" id="CHEBI:50058"/>
        <dbReference type="ChEBI" id="CHEBI:57783"/>
        <dbReference type="ChEBI" id="CHEBI:58349"/>
        <dbReference type="EC" id="1.8.1.9"/>
    </reaction>
</comment>
<evidence type="ECO:0000256" key="5">
    <source>
        <dbReference type="ARBA" id="ARBA00023157"/>
    </source>
</evidence>
<dbReference type="EC" id="1.8.1.9" evidence="7"/>
<dbReference type="PRINTS" id="PR00368">
    <property type="entry name" value="FADPNR"/>
</dbReference>
<evidence type="ECO:0000256" key="6">
    <source>
        <dbReference type="ARBA" id="ARBA00023284"/>
    </source>
</evidence>
<dbReference type="Proteomes" id="UP000198806">
    <property type="component" value="Unassembled WGS sequence"/>
</dbReference>
<dbReference type="PANTHER" id="PTHR48105">
    <property type="entry name" value="THIOREDOXIN REDUCTASE 1-RELATED-RELATED"/>
    <property type="match status" value="1"/>
</dbReference>
<dbReference type="STRING" id="1527.SAMN04489757_13043"/>
<evidence type="ECO:0000256" key="2">
    <source>
        <dbReference type="ARBA" id="ARBA00022630"/>
    </source>
</evidence>
<sequence length="335" mass="36502">MRKIVDFSHTNLCLGLKFAGIEERRVIYMNKIYDLIIIGSGPAGLAAAIYAGRAELDTIIIEKAPMSGGQIINTYEVDNYPGIPGISGFDLGTKFREHCDKLNMNFITGEAVKFEVEDDIKKVTLDEGTSYSAKAVIIAAGAKPRKLMVEGEEKLSGLGVSYCATCDGAFFRNKVTAVVGGGDVAVEDAIFLARLCKKVYVIHRRDEFRAAKSYTSKLVSMENVEILWDTVVEKILGQEQVSQIEVKNVKTEESKALEVDGIFIAVGNIPTSEVYKDIINMDKNGYIIAGEDCKTNVSGVFAAGDIRTKELRQIITAASDGANAITAVEKYLNTL</sequence>
<dbReference type="PROSITE" id="PS00573">
    <property type="entry name" value="PYRIDINE_REDOX_2"/>
    <property type="match status" value="1"/>
</dbReference>
<organism evidence="10 11">
    <name type="scientific">Anaerocolumna aminovalerica</name>
    <dbReference type="NCBI Taxonomy" id="1527"/>
    <lineage>
        <taxon>Bacteria</taxon>
        <taxon>Bacillati</taxon>
        <taxon>Bacillota</taxon>
        <taxon>Clostridia</taxon>
        <taxon>Lachnospirales</taxon>
        <taxon>Lachnospiraceae</taxon>
        <taxon>Anaerocolumna</taxon>
    </lineage>
</organism>
<keyword evidence="2 7" id="KW-0285">Flavoprotein</keyword>
<dbReference type="EMBL" id="FOWD01000030">
    <property type="protein sequence ID" value="SFO48379.1"/>
    <property type="molecule type" value="Genomic_DNA"/>
</dbReference>
<evidence type="ECO:0000256" key="7">
    <source>
        <dbReference type="RuleBase" id="RU003880"/>
    </source>
</evidence>
<feature type="domain" description="FAD/NAD(P)-binding" evidence="9">
    <location>
        <begin position="33"/>
        <end position="321"/>
    </location>
</feature>